<dbReference type="Proteomes" id="UP000245207">
    <property type="component" value="Unassembled WGS sequence"/>
</dbReference>
<dbReference type="GO" id="GO:0003677">
    <property type="term" value="F:DNA binding"/>
    <property type="evidence" value="ECO:0007669"/>
    <property type="project" value="UniProtKB-KW"/>
</dbReference>
<evidence type="ECO:0000256" key="1">
    <source>
        <dbReference type="SAM" id="MobiDB-lite"/>
    </source>
</evidence>
<feature type="region of interest" description="Disordered" evidence="1">
    <location>
        <begin position="1"/>
        <end position="52"/>
    </location>
</feature>
<dbReference type="AlphaFoldDB" id="A0A2U1L7P5"/>
<feature type="compositionally biased region" description="Polar residues" evidence="1">
    <location>
        <begin position="10"/>
        <end position="20"/>
    </location>
</feature>
<feature type="region of interest" description="Disordered" evidence="1">
    <location>
        <begin position="175"/>
        <end position="202"/>
    </location>
</feature>
<dbReference type="PANTHER" id="PTHR45023">
    <property type="match status" value="1"/>
</dbReference>
<sequence length="288" mass="34051">MYPQSPPFFYTQQPLPQLPTNFDPFEPRYTQQKRRERVSEPLPIRDDTDDDEDFDHVDMEEEALAKAWIKISFDKEVGDHQTREGFWKRVLKHYKSLMPRSQRTKDQLNSKWTPMYASIAAFNGYFQQAVRLKASGCDDLQVFERANLDFEKQFRKTFSHSKAWHIFKDQPKWKEQPLVSQTQESTGSSKKRKSLESSSTQTPIKETPINVEDFDCDLPNLNDNPTPSHQSRGKKRRILKIQAEVRCVIPLQVIWLKCKVYCRRSWRFKRKRTQNISSLLMGRSTIVT</sequence>
<accession>A0A2U1L7P5</accession>
<dbReference type="OrthoDB" id="1225588at2759"/>
<reference evidence="2 3" key="1">
    <citation type="journal article" date="2018" name="Mol. Plant">
        <title>The genome of Artemisia annua provides insight into the evolution of Asteraceae family and artemisinin biosynthesis.</title>
        <authorList>
            <person name="Shen Q."/>
            <person name="Zhang L."/>
            <person name="Liao Z."/>
            <person name="Wang S."/>
            <person name="Yan T."/>
            <person name="Shi P."/>
            <person name="Liu M."/>
            <person name="Fu X."/>
            <person name="Pan Q."/>
            <person name="Wang Y."/>
            <person name="Lv Z."/>
            <person name="Lu X."/>
            <person name="Zhang F."/>
            <person name="Jiang W."/>
            <person name="Ma Y."/>
            <person name="Chen M."/>
            <person name="Hao X."/>
            <person name="Li L."/>
            <person name="Tang Y."/>
            <person name="Lv G."/>
            <person name="Zhou Y."/>
            <person name="Sun X."/>
            <person name="Brodelius P.E."/>
            <person name="Rose J.K.C."/>
            <person name="Tang K."/>
        </authorList>
    </citation>
    <scope>NUCLEOTIDE SEQUENCE [LARGE SCALE GENOMIC DNA]</scope>
    <source>
        <strain evidence="3">cv. Huhao1</strain>
        <tissue evidence="2">Leaf</tissue>
    </source>
</reference>
<name>A0A2U1L7P5_ARTAN</name>
<feature type="compositionally biased region" description="Polar residues" evidence="1">
    <location>
        <begin position="178"/>
        <end position="187"/>
    </location>
</feature>
<organism evidence="2 3">
    <name type="scientific">Artemisia annua</name>
    <name type="common">Sweet wormwood</name>
    <dbReference type="NCBI Taxonomy" id="35608"/>
    <lineage>
        <taxon>Eukaryota</taxon>
        <taxon>Viridiplantae</taxon>
        <taxon>Streptophyta</taxon>
        <taxon>Embryophyta</taxon>
        <taxon>Tracheophyta</taxon>
        <taxon>Spermatophyta</taxon>
        <taxon>Magnoliopsida</taxon>
        <taxon>eudicotyledons</taxon>
        <taxon>Gunneridae</taxon>
        <taxon>Pentapetalae</taxon>
        <taxon>asterids</taxon>
        <taxon>campanulids</taxon>
        <taxon>Asterales</taxon>
        <taxon>Asteraceae</taxon>
        <taxon>Asteroideae</taxon>
        <taxon>Anthemideae</taxon>
        <taxon>Artemisiinae</taxon>
        <taxon>Artemisia</taxon>
    </lineage>
</organism>
<evidence type="ECO:0000313" key="2">
    <source>
        <dbReference type="EMBL" id="PWA45004.1"/>
    </source>
</evidence>
<comment type="caution">
    <text evidence="2">The sequence shown here is derived from an EMBL/GenBank/DDBJ whole genome shotgun (WGS) entry which is preliminary data.</text>
</comment>
<feature type="compositionally biased region" description="Basic and acidic residues" evidence="1">
    <location>
        <begin position="37"/>
        <end position="46"/>
    </location>
</feature>
<keyword evidence="2" id="KW-0238">DNA-binding</keyword>
<protein>
    <submittedName>
        <fullName evidence="2">Myb-like domain, Myb/SANT-like DNA-binding domain protein</fullName>
    </submittedName>
</protein>
<gene>
    <name evidence="2" type="ORF">CTI12_AA521370</name>
</gene>
<keyword evidence="3" id="KW-1185">Reference proteome</keyword>
<dbReference type="PANTHER" id="PTHR45023:SF13">
    <property type="entry name" value="PUTATIVE-RELATED"/>
    <property type="match status" value="1"/>
</dbReference>
<evidence type="ECO:0000313" key="3">
    <source>
        <dbReference type="Proteomes" id="UP000245207"/>
    </source>
</evidence>
<dbReference type="EMBL" id="PKPP01010994">
    <property type="protein sequence ID" value="PWA45004.1"/>
    <property type="molecule type" value="Genomic_DNA"/>
</dbReference>
<proteinExistence type="predicted"/>